<dbReference type="Pfam" id="PF04266">
    <property type="entry name" value="ASCH"/>
    <property type="match status" value="1"/>
</dbReference>
<dbReference type="InterPro" id="IPR015797">
    <property type="entry name" value="NUDIX_hydrolase-like_dom_sf"/>
</dbReference>
<dbReference type="GO" id="GO:0008168">
    <property type="term" value="F:methyltransferase activity"/>
    <property type="evidence" value="ECO:0007669"/>
    <property type="project" value="UniProtKB-KW"/>
</dbReference>
<dbReference type="InterPro" id="IPR013216">
    <property type="entry name" value="Methyltransf_11"/>
</dbReference>
<keyword evidence="3" id="KW-0949">S-adenosyl-L-methionine</keyword>
<evidence type="ECO:0000313" key="7">
    <source>
        <dbReference type="Proteomes" id="UP001595701"/>
    </source>
</evidence>
<feature type="region of interest" description="Disordered" evidence="4">
    <location>
        <begin position="190"/>
        <end position="214"/>
    </location>
</feature>
<sequence length="498" mass="55388">MFTSQEEWDRGYADGCRYRQLGDSERTLLATHVPAPDAGRALDVGCGVGELAAHLAGLGYAVDAVDWSETALAEARTRHREAARWLRLDVEGDDWSPLHAGGYDLITLRFVAPFLNARDRTLHMLGRRLRPGGTLVVITPLAADTPAERRGIALDEDELEALRNRWAIAERHDTEGLAFLVLRSPRRNEATAQDSPLGVGKQATPSSTRNGEATATASLREHHFHLLGRYYGQVESGRKTVEVRVATPDKAAVDAGDAIVFHDRDSGRELDIVVKRVTPYASFEELLSGEDSSRIDPDAAREELLVKLRSIYPPDKEALGPLAFEFDHRPGRPGHSLPMTPSQYAQTVPHHTVYGCLYVRDEHDRPIQLRSVYGSRLWQFPGGNLDTQGEDPFQTSLREAFEETGLEIDPGTPKLLLTHFLHAGPRLPLNKVGFIFDGGRLTTDQLRRIRLDAAEHDLWAVHDLDGWRQLMAPLAFTRLDAVERARLGEGPAYLITHT</sequence>
<accession>A0ABV7S6N8</accession>
<dbReference type="SUPFAM" id="SSF88697">
    <property type="entry name" value="PUA domain-like"/>
    <property type="match status" value="1"/>
</dbReference>
<evidence type="ECO:0000256" key="4">
    <source>
        <dbReference type="SAM" id="MobiDB-lite"/>
    </source>
</evidence>
<dbReference type="Gene3D" id="3.90.79.10">
    <property type="entry name" value="Nucleoside Triphosphate Pyrophosphohydrolase"/>
    <property type="match status" value="1"/>
</dbReference>
<dbReference type="EMBL" id="JBHRWR010000002">
    <property type="protein sequence ID" value="MFC3572447.1"/>
    <property type="molecule type" value="Genomic_DNA"/>
</dbReference>
<dbReference type="PANTHER" id="PTHR43464">
    <property type="entry name" value="METHYLTRANSFERASE"/>
    <property type="match status" value="1"/>
</dbReference>
<gene>
    <name evidence="6" type="ORF">ACFOZ0_03940</name>
</gene>
<dbReference type="Pfam" id="PF08241">
    <property type="entry name" value="Methyltransf_11"/>
    <property type="match status" value="1"/>
</dbReference>
<dbReference type="InterPro" id="IPR007374">
    <property type="entry name" value="ASCH_domain"/>
</dbReference>
<dbReference type="Proteomes" id="UP001595701">
    <property type="component" value="Unassembled WGS sequence"/>
</dbReference>
<evidence type="ECO:0000256" key="2">
    <source>
        <dbReference type="ARBA" id="ARBA00022679"/>
    </source>
</evidence>
<name>A0ABV7S6N8_9ACTN</name>
<evidence type="ECO:0000259" key="5">
    <source>
        <dbReference type="PROSITE" id="PS51462"/>
    </source>
</evidence>
<dbReference type="InterPro" id="IPR000086">
    <property type="entry name" value="NUDIX_hydrolase_dom"/>
</dbReference>
<dbReference type="Gene3D" id="3.40.50.150">
    <property type="entry name" value="Vaccinia Virus protein VP39"/>
    <property type="match status" value="1"/>
</dbReference>
<dbReference type="InterPro" id="IPR015947">
    <property type="entry name" value="PUA-like_sf"/>
</dbReference>
<keyword evidence="7" id="KW-1185">Reference proteome</keyword>
<dbReference type="SUPFAM" id="SSF55811">
    <property type="entry name" value="Nudix"/>
    <property type="match status" value="1"/>
</dbReference>
<dbReference type="Pfam" id="PF00293">
    <property type="entry name" value="NUDIX"/>
    <property type="match status" value="1"/>
</dbReference>
<dbReference type="Gene3D" id="2.30.130.30">
    <property type="entry name" value="Hypothetical protein"/>
    <property type="match status" value="1"/>
</dbReference>
<keyword evidence="1 6" id="KW-0489">Methyltransferase</keyword>
<dbReference type="PROSITE" id="PS51462">
    <property type="entry name" value="NUDIX"/>
    <property type="match status" value="1"/>
</dbReference>
<feature type="compositionally biased region" description="Polar residues" evidence="4">
    <location>
        <begin position="203"/>
        <end position="214"/>
    </location>
</feature>
<comment type="caution">
    <text evidence="6">The sequence shown here is derived from an EMBL/GenBank/DDBJ whole genome shotgun (WGS) entry which is preliminary data.</text>
</comment>
<evidence type="ECO:0000256" key="3">
    <source>
        <dbReference type="ARBA" id="ARBA00022691"/>
    </source>
</evidence>
<reference evidence="7" key="1">
    <citation type="journal article" date="2019" name="Int. J. Syst. Evol. Microbiol.">
        <title>The Global Catalogue of Microorganisms (GCM) 10K type strain sequencing project: providing services to taxonomists for standard genome sequencing and annotation.</title>
        <authorList>
            <consortium name="The Broad Institute Genomics Platform"/>
            <consortium name="The Broad Institute Genome Sequencing Center for Infectious Disease"/>
            <person name="Wu L."/>
            <person name="Ma J."/>
        </authorList>
    </citation>
    <scope>NUCLEOTIDE SEQUENCE [LARGE SCALE GENOMIC DNA]</scope>
    <source>
        <strain evidence="7">CGMCC 4.7035</strain>
    </source>
</reference>
<organism evidence="6 7">
    <name type="scientific">Streptomyces yaanensis</name>
    <dbReference type="NCBI Taxonomy" id="1142239"/>
    <lineage>
        <taxon>Bacteria</taxon>
        <taxon>Bacillati</taxon>
        <taxon>Actinomycetota</taxon>
        <taxon>Actinomycetes</taxon>
        <taxon>Kitasatosporales</taxon>
        <taxon>Streptomycetaceae</taxon>
        <taxon>Streptomyces</taxon>
    </lineage>
</organism>
<evidence type="ECO:0000313" key="6">
    <source>
        <dbReference type="EMBL" id="MFC3572447.1"/>
    </source>
</evidence>
<dbReference type="CDD" id="cd02440">
    <property type="entry name" value="AdoMet_MTases"/>
    <property type="match status" value="1"/>
</dbReference>
<dbReference type="InterPro" id="IPR029063">
    <property type="entry name" value="SAM-dependent_MTases_sf"/>
</dbReference>
<evidence type="ECO:0000256" key="1">
    <source>
        <dbReference type="ARBA" id="ARBA00022603"/>
    </source>
</evidence>
<protein>
    <submittedName>
        <fullName evidence="6">Methyltransferase domain-containing protein</fullName>
    </submittedName>
</protein>
<dbReference type="RefSeq" id="WP_310772514.1">
    <property type="nucleotide sequence ID" value="NZ_JBHRWR010000002.1"/>
</dbReference>
<dbReference type="PANTHER" id="PTHR43464:SF19">
    <property type="entry name" value="UBIQUINONE BIOSYNTHESIS O-METHYLTRANSFERASE, MITOCHONDRIAL"/>
    <property type="match status" value="1"/>
</dbReference>
<feature type="domain" description="Nudix hydrolase" evidence="5">
    <location>
        <begin position="349"/>
        <end position="487"/>
    </location>
</feature>
<dbReference type="GO" id="GO:0032259">
    <property type="term" value="P:methylation"/>
    <property type="evidence" value="ECO:0007669"/>
    <property type="project" value="UniProtKB-KW"/>
</dbReference>
<dbReference type="SUPFAM" id="SSF53335">
    <property type="entry name" value="S-adenosyl-L-methionine-dependent methyltransferases"/>
    <property type="match status" value="1"/>
</dbReference>
<keyword evidence="2" id="KW-0808">Transferase</keyword>
<proteinExistence type="predicted"/>